<dbReference type="Pfam" id="PF01814">
    <property type="entry name" value="Hemerythrin"/>
    <property type="match status" value="1"/>
</dbReference>
<evidence type="ECO:0000256" key="1">
    <source>
        <dbReference type="ARBA" id="ARBA00010587"/>
    </source>
</evidence>
<evidence type="ECO:0000256" key="2">
    <source>
        <dbReference type="ARBA" id="ARBA00022621"/>
    </source>
</evidence>
<reference evidence="6 7" key="1">
    <citation type="submission" date="2020-08" db="EMBL/GenBank/DDBJ databases">
        <title>Genome sequencing of Purple Non-Sulfur Bacteria from various extreme environments.</title>
        <authorList>
            <person name="Mayer M."/>
        </authorList>
    </citation>
    <scope>NUCLEOTIDE SEQUENCE [LARGE SCALE GENOMIC DNA]</scope>
    <source>
        <strain evidence="6 7">JA135</strain>
    </source>
</reference>
<keyword evidence="3" id="KW-0479">Metal-binding</keyword>
<dbReference type="CDD" id="cd12107">
    <property type="entry name" value="Hemerythrin"/>
    <property type="match status" value="1"/>
</dbReference>
<comment type="similarity">
    <text evidence="1">Belongs to the hemerythrin family.</text>
</comment>
<organism evidence="6 7">
    <name type="scientific">Roseospira goensis</name>
    <dbReference type="NCBI Taxonomy" id="391922"/>
    <lineage>
        <taxon>Bacteria</taxon>
        <taxon>Pseudomonadati</taxon>
        <taxon>Pseudomonadota</taxon>
        <taxon>Alphaproteobacteria</taxon>
        <taxon>Rhodospirillales</taxon>
        <taxon>Rhodospirillaceae</taxon>
        <taxon>Roseospira</taxon>
    </lineage>
</organism>
<dbReference type="PANTHER" id="PTHR37164">
    <property type="entry name" value="BACTERIOHEMERYTHRIN"/>
    <property type="match status" value="1"/>
</dbReference>
<evidence type="ECO:0000313" key="7">
    <source>
        <dbReference type="Proteomes" id="UP000555728"/>
    </source>
</evidence>
<comment type="caution">
    <text evidence="6">The sequence shown here is derived from an EMBL/GenBank/DDBJ whole genome shotgun (WGS) entry which is preliminary data.</text>
</comment>
<evidence type="ECO:0000313" key="6">
    <source>
        <dbReference type="EMBL" id="MBB4287552.1"/>
    </source>
</evidence>
<gene>
    <name evidence="6" type="ORF">GGD88_003302</name>
</gene>
<keyword evidence="2" id="KW-0813">Transport</keyword>
<accession>A0A7W6WMJ0</accession>
<protein>
    <submittedName>
        <fullName evidence="6">Hemerythrin</fullName>
    </submittedName>
</protein>
<dbReference type="GO" id="GO:0046872">
    <property type="term" value="F:metal ion binding"/>
    <property type="evidence" value="ECO:0007669"/>
    <property type="project" value="UniProtKB-KW"/>
</dbReference>
<dbReference type="InterPro" id="IPR012827">
    <property type="entry name" value="Hemerythrin_metal-bd"/>
</dbReference>
<dbReference type="GO" id="GO:0005344">
    <property type="term" value="F:oxygen carrier activity"/>
    <property type="evidence" value="ECO:0007669"/>
    <property type="project" value="UniProtKB-KW"/>
</dbReference>
<evidence type="ECO:0000259" key="5">
    <source>
        <dbReference type="Pfam" id="PF01814"/>
    </source>
</evidence>
<dbReference type="AlphaFoldDB" id="A0A7W6WMJ0"/>
<proteinExistence type="inferred from homology"/>
<dbReference type="EMBL" id="JACIGI010000041">
    <property type="protein sequence ID" value="MBB4287552.1"/>
    <property type="molecule type" value="Genomic_DNA"/>
</dbReference>
<dbReference type="PROSITE" id="PS00550">
    <property type="entry name" value="HEMERYTHRINS"/>
    <property type="match status" value="1"/>
</dbReference>
<dbReference type="RefSeq" id="WP_184437419.1">
    <property type="nucleotide sequence ID" value="NZ_JACIGI010000041.1"/>
</dbReference>
<dbReference type="Proteomes" id="UP000555728">
    <property type="component" value="Unassembled WGS sequence"/>
</dbReference>
<evidence type="ECO:0000256" key="4">
    <source>
        <dbReference type="ARBA" id="ARBA00023004"/>
    </source>
</evidence>
<dbReference type="NCBIfam" id="NF033749">
    <property type="entry name" value="bact_hemeryth"/>
    <property type="match status" value="1"/>
</dbReference>
<keyword evidence="4" id="KW-0408">Iron</keyword>
<dbReference type="NCBIfam" id="TIGR02481">
    <property type="entry name" value="hemeryth_dom"/>
    <property type="match status" value="1"/>
</dbReference>
<sequence length="146" mass="16699">MALIEWTPAMSVGVEALDEDHRRLIALLNQLDAVARGEPADLTAGEIVHELVRYTEYHFAREERLMRLSRYPDTAHHVAIHRDIRRRMVSFEQKFLSAPPDAPHVEPLLAFLSEWLRRHILGEDMQYRPYMTGEATPDGTAPTSAA</sequence>
<keyword evidence="2" id="KW-0561">Oxygen transport</keyword>
<dbReference type="PANTHER" id="PTHR37164:SF1">
    <property type="entry name" value="BACTERIOHEMERYTHRIN"/>
    <property type="match status" value="1"/>
</dbReference>
<dbReference type="InterPro" id="IPR016131">
    <property type="entry name" value="Haemerythrin_Fe_BS"/>
</dbReference>
<dbReference type="InterPro" id="IPR012312">
    <property type="entry name" value="Hemerythrin-like"/>
</dbReference>
<name>A0A7W6WMJ0_9PROT</name>
<dbReference type="Gene3D" id="1.20.120.50">
    <property type="entry name" value="Hemerythrin-like"/>
    <property type="match status" value="1"/>
</dbReference>
<feature type="domain" description="Hemerythrin-like" evidence="5">
    <location>
        <begin position="13"/>
        <end position="129"/>
    </location>
</feature>
<dbReference type="InterPro" id="IPR035938">
    <property type="entry name" value="Hemerythrin-like_sf"/>
</dbReference>
<keyword evidence="7" id="KW-1185">Reference proteome</keyword>
<dbReference type="SUPFAM" id="SSF47188">
    <property type="entry name" value="Hemerythrin-like"/>
    <property type="match status" value="1"/>
</dbReference>
<evidence type="ECO:0000256" key="3">
    <source>
        <dbReference type="ARBA" id="ARBA00022723"/>
    </source>
</evidence>
<dbReference type="InterPro" id="IPR050669">
    <property type="entry name" value="Hemerythrin"/>
</dbReference>